<dbReference type="Pfam" id="PF00583">
    <property type="entry name" value="Acetyltransf_1"/>
    <property type="match status" value="1"/>
</dbReference>
<dbReference type="EMBL" id="JARPYR010000003">
    <property type="protein sequence ID" value="MDT2595822.1"/>
    <property type="molecule type" value="Genomic_DNA"/>
</dbReference>
<dbReference type="Proteomes" id="UP001256547">
    <property type="component" value="Unassembled WGS sequence"/>
</dbReference>
<dbReference type="Gene3D" id="3.40.630.30">
    <property type="match status" value="1"/>
</dbReference>
<comment type="caution">
    <text evidence="2">The sequence shown here is derived from an EMBL/GenBank/DDBJ whole genome shotgun (WGS) entry which is preliminary data.</text>
</comment>
<dbReference type="InterPro" id="IPR016181">
    <property type="entry name" value="Acyl_CoA_acyltransferase"/>
</dbReference>
<dbReference type="InterPro" id="IPR000182">
    <property type="entry name" value="GNAT_dom"/>
</dbReference>
<dbReference type="RefSeq" id="WP_212741285.1">
    <property type="nucleotide sequence ID" value="NZ_JARPYR010000003.1"/>
</dbReference>
<sequence>MDIYRGDTLADDCRKKLGKIFAEGFTQWLGYFSKKPVVIAKVFEHSFQLDQFFVAIVDKKIAGFVACTDCHKKSLILVKDKLKKHFGWFKGMIAFKVLKKEFEAPFENLPSNTGSIEFVGVASEFKKQGVASNIIEHTLYENYVIEGMAELT</sequence>
<proteinExistence type="predicted"/>
<accession>A0ABU3ELV9</accession>
<keyword evidence="3" id="KW-1185">Reference proteome</keyword>
<name>A0ABU3ELV9_9ENTE</name>
<organism evidence="2 3">
    <name type="scientific">Enterococcus dongliensis</name>
    <dbReference type="NCBI Taxonomy" id="2559925"/>
    <lineage>
        <taxon>Bacteria</taxon>
        <taxon>Bacillati</taxon>
        <taxon>Bacillota</taxon>
        <taxon>Bacilli</taxon>
        <taxon>Lactobacillales</taxon>
        <taxon>Enterococcaceae</taxon>
        <taxon>Enterococcus</taxon>
    </lineage>
</organism>
<feature type="domain" description="N-acetyltransferase" evidence="1">
    <location>
        <begin position="48"/>
        <end position="138"/>
    </location>
</feature>
<evidence type="ECO:0000313" key="2">
    <source>
        <dbReference type="EMBL" id="MDT2595822.1"/>
    </source>
</evidence>
<reference evidence="2 3" key="1">
    <citation type="submission" date="2023-03" db="EMBL/GenBank/DDBJ databases">
        <authorList>
            <person name="Shen W."/>
            <person name="Cai J."/>
        </authorList>
    </citation>
    <scope>NUCLEOTIDE SEQUENCE [LARGE SCALE GENOMIC DNA]</scope>
    <source>
        <strain evidence="2 3">P72-2</strain>
    </source>
</reference>
<dbReference type="SUPFAM" id="SSF55729">
    <property type="entry name" value="Acyl-CoA N-acyltransferases (Nat)"/>
    <property type="match status" value="1"/>
</dbReference>
<evidence type="ECO:0000259" key="1">
    <source>
        <dbReference type="Pfam" id="PF00583"/>
    </source>
</evidence>
<protein>
    <recommendedName>
        <fullName evidence="1">N-acetyltransferase domain-containing protein</fullName>
    </recommendedName>
</protein>
<gene>
    <name evidence="2" type="ORF">P7D39_02130</name>
</gene>
<evidence type="ECO:0000313" key="3">
    <source>
        <dbReference type="Proteomes" id="UP001256547"/>
    </source>
</evidence>